<dbReference type="Proteomes" id="UP000316639">
    <property type="component" value="Unassembled WGS sequence"/>
</dbReference>
<keyword evidence="2" id="KW-1185">Reference proteome</keyword>
<dbReference type="AlphaFoldDB" id="A0A563F351"/>
<name>A0A563F351_9PSEU</name>
<dbReference type="RefSeq" id="WP_146348971.1">
    <property type="nucleotide sequence ID" value="NZ_VOBR01000001.1"/>
</dbReference>
<evidence type="ECO:0008006" key="3">
    <source>
        <dbReference type="Google" id="ProtNLM"/>
    </source>
</evidence>
<protein>
    <recommendedName>
        <fullName evidence="3">Neutral/alkaline non-lysosomal ceramidase N-terminal domain-containing protein</fullName>
    </recommendedName>
</protein>
<reference evidence="1 2" key="1">
    <citation type="submission" date="2019-07" db="EMBL/GenBank/DDBJ databases">
        <title>Lentzea xizangensis sp. nov., isolated from Qinghai-Tibetan Plateau Soils.</title>
        <authorList>
            <person name="Huang J."/>
        </authorList>
    </citation>
    <scope>NUCLEOTIDE SEQUENCE [LARGE SCALE GENOMIC DNA]</scope>
    <source>
        <strain evidence="1 2">FXJ1.1311</strain>
    </source>
</reference>
<evidence type="ECO:0000313" key="1">
    <source>
        <dbReference type="EMBL" id="TWP54188.1"/>
    </source>
</evidence>
<dbReference type="EMBL" id="VOBR01000001">
    <property type="protein sequence ID" value="TWP54188.1"/>
    <property type="molecule type" value="Genomic_DNA"/>
</dbReference>
<accession>A0A563F351</accession>
<sequence length="426" mass="44273">MAELLFAGTRANVTPPAGFPMGGYVARGTSKATHSHDALEVSAFWLSTADDPGVLWLSLDSLAVDAELVGLLASSASTRLGIPADRVVVCASHTHAAPMGWTRRLHPSLPGGRDDGLVATLLVRVDSALAELPGLRRPVTLSWCDVSTSGVGTNRNRPDGPHDNTTGVLAVRGAGDSIDGLLFDYASHPTVLGPENLAWSADWPGAARAALSKALPAAVIGFLQGAAGDASPRFIRQSREHGEVDRIGGLLATTILTGLAHGSPLPAVVPSVHRKTVTLPVRQVPPATAMHPLMACAGLAADTPAGRINQTRLEGARALAALAPADLPATLDLPLSVVTLGEVAWVHLPVELFGSLGLRIRATSPFPVTRVVGYSDGYFGYVADADGHERQLYEALVSLFDADAGELLVEQSVQLLHSARLSAAPA</sequence>
<gene>
    <name evidence="1" type="ORF">FKR81_01090</name>
</gene>
<comment type="caution">
    <text evidence="1">The sequence shown here is derived from an EMBL/GenBank/DDBJ whole genome shotgun (WGS) entry which is preliminary data.</text>
</comment>
<proteinExistence type="predicted"/>
<evidence type="ECO:0000313" key="2">
    <source>
        <dbReference type="Proteomes" id="UP000316639"/>
    </source>
</evidence>
<dbReference type="OrthoDB" id="622550at2"/>
<organism evidence="1 2">
    <name type="scientific">Lentzea tibetensis</name>
    <dbReference type="NCBI Taxonomy" id="2591470"/>
    <lineage>
        <taxon>Bacteria</taxon>
        <taxon>Bacillati</taxon>
        <taxon>Actinomycetota</taxon>
        <taxon>Actinomycetes</taxon>
        <taxon>Pseudonocardiales</taxon>
        <taxon>Pseudonocardiaceae</taxon>
        <taxon>Lentzea</taxon>
    </lineage>
</organism>